<evidence type="ECO:0000313" key="1">
    <source>
        <dbReference type="EMBL" id="KOF70801.1"/>
    </source>
</evidence>
<proteinExistence type="predicted"/>
<gene>
    <name evidence="1" type="ORF">OCBIM_22002185mg</name>
</gene>
<sequence length="125" mass="14179">MYVCIHLEQMYICIHPERTSFEHLEQMSFSIASTQLWALLILIAKLSFNGNCRHLYWKGLSEGISGILGMNTGSPLALAVKIVVSKMVDIIFFIISHVPLQSFGGSRFRSSITDASILRWEARWC</sequence>
<dbReference type="AlphaFoldDB" id="A0A0L8G1A3"/>
<protein>
    <submittedName>
        <fullName evidence="1">Uncharacterized protein</fullName>
    </submittedName>
</protein>
<dbReference type="EMBL" id="KQ424569">
    <property type="protein sequence ID" value="KOF70801.1"/>
    <property type="molecule type" value="Genomic_DNA"/>
</dbReference>
<name>A0A0L8G1A3_OCTBM</name>
<organism evidence="1">
    <name type="scientific">Octopus bimaculoides</name>
    <name type="common">California two-spotted octopus</name>
    <dbReference type="NCBI Taxonomy" id="37653"/>
    <lineage>
        <taxon>Eukaryota</taxon>
        <taxon>Metazoa</taxon>
        <taxon>Spiralia</taxon>
        <taxon>Lophotrochozoa</taxon>
        <taxon>Mollusca</taxon>
        <taxon>Cephalopoda</taxon>
        <taxon>Coleoidea</taxon>
        <taxon>Octopodiformes</taxon>
        <taxon>Octopoda</taxon>
        <taxon>Incirrata</taxon>
        <taxon>Octopodidae</taxon>
        <taxon>Octopus</taxon>
    </lineage>
</organism>
<reference evidence="1" key="1">
    <citation type="submission" date="2015-07" db="EMBL/GenBank/DDBJ databases">
        <title>MeaNS - Measles Nucleotide Surveillance Program.</title>
        <authorList>
            <person name="Tran T."/>
            <person name="Druce J."/>
        </authorList>
    </citation>
    <scope>NUCLEOTIDE SEQUENCE</scope>
    <source>
        <strain evidence="1">UCB-OBI-ISO-001</strain>
        <tissue evidence="1">Gonad</tissue>
    </source>
</reference>
<accession>A0A0L8G1A3</accession>